<reference evidence="2 3" key="1">
    <citation type="submission" date="2014-06" db="EMBL/GenBank/DDBJ databases">
        <title>Rhizobium pelagicum/R2-400B4.</title>
        <authorList>
            <person name="Kimes N.E."/>
            <person name="Lopez-Perez M."/>
        </authorList>
    </citation>
    <scope>NUCLEOTIDE SEQUENCE [LARGE SCALE GENOMIC DNA]</scope>
    <source>
        <strain evidence="2 3">R2-400B4</strain>
    </source>
</reference>
<evidence type="ECO:0000313" key="2">
    <source>
        <dbReference type="EMBL" id="KEQ05592.1"/>
    </source>
</evidence>
<feature type="region of interest" description="Disordered" evidence="1">
    <location>
        <begin position="158"/>
        <end position="190"/>
    </location>
</feature>
<protein>
    <recommendedName>
        <fullName evidence="4">NTP pyrophosphohydrolase MazG putative catalytic core domain-containing protein</fullName>
    </recommendedName>
</protein>
<evidence type="ECO:0008006" key="4">
    <source>
        <dbReference type="Google" id="ProtNLM"/>
    </source>
</evidence>
<evidence type="ECO:0000256" key="1">
    <source>
        <dbReference type="SAM" id="MobiDB-lite"/>
    </source>
</evidence>
<gene>
    <name evidence="2" type="ORF">GV68_08670</name>
</gene>
<comment type="caution">
    <text evidence="2">The sequence shown here is derived from an EMBL/GenBank/DDBJ whole genome shotgun (WGS) entry which is preliminary data.</text>
</comment>
<evidence type="ECO:0000313" key="3">
    <source>
        <dbReference type="Proteomes" id="UP000052167"/>
    </source>
</evidence>
<name>A0A922NZ02_9HYPH</name>
<organism evidence="2 3">
    <name type="scientific">Pseudorhizobium pelagicum</name>
    <dbReference type="NCBI Taxonomy" id="1509405"/>
    <lineage>
        <taxon>Bacteria</taxon>
        <taxon>Pseudomonadati</taxon>
        <taxon>Pseudomonadota</taxon>
        <taxon>Alphaproteobacteria</taxon>
        <taxon>Hyphomicrobiales</taxon>
        <taxon>Rhizobiaceae</taxon>
        <taxon>Rhizobium/Agrobacterium group</taxon>
        <taxon>Pseudorhizobium</taxon>
    </lineage>
</organism>
<feature type="compositionally biased region" description="Basic and acidic residues" evidence="1">
    <location>
        <begin position="158"/>
        <end position="176"/>
    </location>
</feature>
<dbReference type="Proteomes" id="UP000052167">
    <property type="component" value="Unassembled WGS sequence"/>
</dbReference>
<accession>A0A922NZ02</accession>
<proteinExistence type="predicted"/>
<dbReference type="Gene3D" id="1.10.3420.10">
    <property type="entry name" value="putative ntp pyrophosphohydrolase like domain"/>
    <property type="match status" value="1"/>
</dbReference>
<sequence>MADEPTLQEDYLQKMMGQFITPDEPTIKLTPKRSTAESVQEVILAHICGLLDRDELTPPESGLLGTLLAHSQLEPSGRTFVDDIVKFNEDRNLKVFNPDNERRMIEKELDEFSVGAKTNDPHEMVDGLCDVVVFALGAIHKMGYCPTQCMEETLKEVLSRKGELDPSTGKWEKDPNQDPSTLYKANYTKR</sequence>
<dbReference type="InterPro" id="IPR023292">
    <property type="entry name" value="NTP_PyroPHydrolase-like_dom_sf"/>
</dbReference>
<dbReference type="AlphaFoldDB" id="A0A922NZ02"/>
<keyword evidence="3" id="KW-1185">Reference proteome</keyword>
<dbReference type="RefSeq" id="WP_037189770.1">
    <property type="nucleotide sequence ID" value="NZ_JOKJ01000019.1"/>
</dbReference>
<dbReference type="EMBL" id="JOKJ01000019">
    <property type="protein sequence ID" value="KEQ05592.1"/>
    <property type="molecule type" value="Genomic_DNA"/>
</dbReference>